<evidence type="ECO:0000313" key="3">
    <source>
        <dbReference type="EMBL" id="GLS17155.1"/>
    </source>
</evidence>
<name>A0ABQ6CEC8_9HYPH</name>
<organism evidence="3 4">
    <name type="scientific">Labrys miyagiensis</name>
    <dbReference type="NCBI Taxonomy" id="346912"/>
    <lineage>
        <taxon>Bacteria</taxon>
        <taxon>Pseudomonadati</taxon>
        <taxon>Pseudomonadota</taxon>
        <taxon>Alphaproteobacteria</taxon>
        <taxon>Hyphomicrobiales</taxon>
        <taxon>Xanthobacteraceae</taxon>
        <taxon>Labrys</taxon>
    </lineage>
</organism>
<evidence type="ECO:0000313" key="4">
    <source>
        <dbReference type="Proteomes" id="UP001156882"/>
    </source>
</evidence>
<dbReference type="Gene3D" id="3.50.50.60">
    <property type="entry name" value="FAD/NAD(P)-binding domain"/>
    <property type="match status" value="1"/>
</dbReference>
<reference evidence="4" key="1">
    <citation type="journal article" date="2019" name="Int. J. Syst. Evol. Microbiol.">
        <title>The Global Catalogue of Microorganisms (GCM) 10K type strain sequencing project: providing services to taxonomists for standard genome sequencing and annotation.</title>
        <authorList>
            <consortium name="The Broad Institute Genomics Platform"/>
            <consortium name="The Broad Institute Genome Sequencing Center for Infectious Disease"/>
            <person name="Wu L."/>
            <person name="Ma J."/>
        </authorList>
    </citation>
    <scope>NUCLEOTIDE SEQUENCE [LARGE SCALE GENOMIC DNA]</scope>
    <source>
        <strain evidence="4">NBRC 101365</strain>
    </source>
</reference>
<evidence type="ECO:0000256" key="1">
    <source>
        <dbReference type="ARBA" id="ARBA00023002"/>
    </source>
</evidence>
<dbReference type="RefSeq" id="WP_284309987.1">
    <property type="nucleotide sequence ID" value="NZ_BSPC01000005.1"/>
</dbReference>
<proteinExistence type="predicted"/>
<dbReference type="SUPFAM" id="SSF51905">
    <property type="entry name" value="FAD/NAD(P)-binding domain"/>
    <property type="match status" value="1"/>
</dbReference>
<feature type="domain" description="FAD dependent oxidoreductase" evidence="2">
    <location>
        <begin position="40"/>
        <end position="400"/>
    </location>
</feature>
<evidence type="ECO:0000259" key="2">
    <source>
        <dbReference type="Pfam" id="PF01266"/>
    </source>
</evidence>
<dbReference type="InterPro" id="IPR006076">
    <property type="entry name" value="FAD-dep_OxRdtase"/>
</dbReference>
<protein>
    <submittedName>
        <fullName evidence="3">Oxidoreductase</fullName>
    </submittedName>
</protein>
<keyword evidence="1" id="KW-0560">Oxidoreductase</keyword>
<gene>
    <name evidence="3" type="ORF">GCM10007874_01700</name>
</gene>
<dbReference type="Proteomes" id="UP001156882">
    <property type="component" value="Unassembled WGS sequence"/>
</dbReference>
<keyword evidence="4" id="KW-1185">Reference proteome</keyword>
<comment type="caution">
    <text evidence="3">The sequence shown here is derived from an EMBL/GenBank/DDBJ whole genome shotgun (WGS) entry which is preliminary data.</text>
</comment>
<accession>A0ABQ6CEC8</accession>
<dbReference type="PANTHER" id="PTHR13847">
    <property type="entry name" value="SARCOSINE DEHYDROGENASE-RELATED"/>
    <property type="match status" value="1"/>
</dbReference>
<sequence length="452" mass="49073">MFKPVFDPSLYDTATLQPSYWEATATRHDFPVLRGDVACDVAIIGGGYTGLACAYHLAKDYGIEAAVLEAGPIAWGASSRNGGFLSFPPSKLGIGEMIARYGLEETRRFFADLRAGADYPRQIAAEEGFDIRLQGDGTFDAAHNRHAFEGLKASAEAHEHVGIRTRLYTKEEFTEIGHGGTEQFGGLHVDGGGGLHALAYAMGLAQAAQRRGAHLYAKSPVERWERQGALHRLITPAGTVTAKRVVFATNGWTPDGLHRSIDARVWPALSNIVVTRPLTEAELKAAPYVTETPVSNTRKLLFYYRLLPDRRFLFGARGDTSGSPQAAATMRAWMERRIGELFPAWKGVSTDYFWRGLVALSLKLAPSVGRVPDDPSVYYGFAYHGSGVIAAPLAGRYLAQAIAGSGEVDVPAPLAGLPPRFPLASLRRPALALVYAGYGIKEWLGDRRPSRS</sequence>
<dbReference type="EMBL" id="BSPC01000005">
    <property type="protein sequence ID" value="GLS17155.1"/>
    <property type="molecule type" value="Genomic_DNA"/>
</dbReference>
<dbReference type="Gene3D" id="3.30.9.10">
    <property type="entry name" value="D-Amino Acid Oxidase, subunit A, domain 2"/>
    <property type="match status" value="1"/>
</dbReference>
<dbReference type="PANTHER" id="PTHR13847:SF281">
    <property type="entry name" value="FAD DEPENDENT OXIDOREDUCTASE DOMAIN-CONTAINING PROTEIN"/>
    <property type="match status" value="1"/>
</dbReference>
<dbReference type="InterPro" id="IPR036188">
    <property type="entry name" value="FAD/NAD-bd_sf"/>
</dbReference>
<dbReference type="Pfam" id="PF01266">
    <property type="entry name" value="DAO"/>
    <property type="match status" value="1"/>
</dbReference>